<dbReference type="EMBL" id="BMAT01012854">
    <property type="protein sequence ID" value="GFS00617.1"/>
    <property type="molecule type" value="Genomic_DNA"/>
</dbReference>
<keyword evidence="2" id="KW-0808">Transferase</keyword>
<gene>
    <name evidence="8" type="ORF">ElyMa_006402900</name>
</gene>
<evidence type="ECO:0000259" key="7">
    <source>
        <dbReference type="PROSITE" id="PS50011"/>
    </source>
</evidence>
<dbReference type="Pfam" id="PF00069">
    <property type="entry name" value="Pkinase"/>
    <property type="match status" value="1"/>
</dbReference>
<dbReference type="InterPro" id="IPR008271">
    <property type="entry name" value="Ser/Thr_kinase_AS"/>
</dbReference>
<keyword evidence="5" id="KW-0067">ATP-binding</keyword>
<dbReference type="SUPFAM" id="SSF46689">
    <property type="entry name" value="Homeodomain-like"/>
    <property type="match status" value="1"/>
</dbReference>
<keyword evidence="4 8" id="KW-0418">Kinase</keyword>
<evidence type="ECO:0000256" key="2">
    <source>
        <dbReference type="ARBA" id="ARBA00022679"/>
    </source>
</evidence>
<dbReference type="AlphaFoldDB" id="A0AAV4HRX5"/>
<evidence type="ECO:0000256" key="1">
    <source>
        <dbReference type="ARBA" id="ARBA00022527"/>
    </source>
</evidence>
<evidence type="ECO:0000313" key="8">
    <source>
        <dbReference type="EMBL" id="GFS00617.1"/>
    </source>
</evidence>
<comment type="caution">
    <text evidence="8">The sequence shown here is derived from an EMBL/GenBank/DDBJ whole genome shotgun (WGS) entry which is preliminary data.</text>
</comment>
<dbReference type="SMART" id="SM00220">
    <property type="entry name" value="S_TKc"/>
    <property type="match status" value="1"/>
</dbReference>
<organism evidence="8 9">
    <name type="scientific">Elysia marginata</name>
    <dbReference type="NCBI Taxonomy" id="1093978"/>
    <lineage>
        <taxon>Eukaryota</taxon>
        <taxon>Metazoa</taxon>
        <taxon>Spiralia</taxon>
        <taxon>Lophotrochozoa</taxon>
        <taxon>Mollusca</taxon>
        <taxon>Gastropoda</taxon>
        <taxon>Heterobranchia</taxon>
        <taxon>Euthyneura</taxon>
        <taxon>Panpulmonata</taxon>
        <taxon>Sacoglossa</taxon>
        <taxon>Placobranchoidea</taxon>
        <taxon>Plakobranchidae</taxon>
        <taxon>Elysia</taxon>
    </lineage>
</organism>
<keyword evidence="1" id="KW-0723">Serine/threonine-protein kinase</keyword>
<keyword evidence="3" id="KW-0547">Nucleotide-binding</keyword>
<feature type="region of interest" description="Disordered" evidence="6">
    <location>
        <begin position="269"/>
        <end position="290"/>
    </location>
</feature>
<dbReference type="Gene3D" id="1.10.510.10">
    <property type="entry name" value="Transferase(Phosphotransferase) domain 1"/>
    <property type="match status" value="1"/>
</dbReference>
<evidence type="ECO:0000256" key="3">
    <source>
        <dbReference type="ARBA" id="ARBA00022741"/>
    </source>
</evidence>
<dbReference type="InterPro" id="IPR000719">
    <property type="entry name" value="Prot_kinase_dom"/>
</dbReference>
<feature type="domain" description="Protein kinase" evidence="7">
    <location>
        <begin position="7"/>
        <end position="295"/>
    </location>
</feature>
<dbReference type="InterPro" id="IPR011009">
    <property type="entry name" value="Kinase-like_dom_sf"/>
</dbReference>
<dbReference type="InterPro" id="IPR009057">
    <property type="entry name" value="Homeodomain-like_sf"/>
</dbReference>
<evidence type="ECO:0000313" key="9">
    <source>
        <dbReference type="Proteomes" id="UP000762676"/>
    </source>
</evidence>
<evidence type="ECO:0000256" key="6">
    <source>
        <dbReference type="SAM" id="MobiDB-lite"/>
    </source>
</evidence>
<protein>
    <submittedName>
        <fullName evidence="8">CAMK family protein kinase</fullName>
    </submittedName>
</protein>
<dbReference type="SUPFAM" id="SSF56112">
    <property type="entry name" value="Protein kinase-like (PK-like)"/>
    <property type="match status" value="1"/>
</dbReference>
<evidence type="ECO:0000256" key="4">
    <source>
        <dbReference type="ARBA" id="ARBA00022777"/>
    </source>
</evidence>
<proteinExistence type="predicted"/>
<dbReference type="GO" id="GO:0005524">
    <property type="term" value="F:ATP binding"/>
    <property type="evidence" value="ECO:0007669"/>
    <property type="project" value="UniProtKB-KW"/>
</dbReference>
<dbReference type="PROSITE" id="PS00108">
    <property type="entry name" value="PROTEIN_KINASE_ST"/>
    <property type="match status" value="1"/>
</dbReference>
<dbReference type="GO" id="GO:0005634">
    <property type="term" value="C:nucleus"/>
    <property type="evidence" value="ECO:0007669"/>
    <property type="project" value="TreeGrafter"/>
</dbReference>
<sequence>MPRLSEVDRHRALGLLQAGLTISEVSLRMNVNRTTIFRLRQRLHKTKTVSDRPRSGRPRCTTQRQDRNLVRNHMNNRFLSASASLRQKRGRNNQRISANTAVSHQHLVPCVMAARCHDYAALAMPYYPGGDLTRCGKLQPRRANRYMSQVARALEHLHRHHISHNDVKLENIFLDASDRACLGDFGLSMEVKDESRTAFAGLVGGTRTYWSPEKLQADTKARIDPFKADVYALGVTYWALVLGQDPEENTDYQEKLRAASHLELSPSQRSALESLLEPDPSQRPTASQAVKMLKLNR</sequence>
<evidence type="ECO:0000256" key="5">
    <source>
        <dbReference type="ARBA" id="ARBA00022840"/>
    </source>
</evidence>
<accession>A0AAV4HRX5</accession>
<reference evidence="8 9" key="1">
    <citation type="journal article" date="2021" name="Elife">
        <title>Chloroplast acquisition without the gene transfer in kleptoplastic sea slugs, Plakobranchus ocellatus.</title>
        <authorList>
            <person name="Maeda T."/>
            <person name="Takahashi S."/>
            <person name="Yoshida T."/>
            <person name="Shimamura S."/>
            <person name="Takaki Y."/>
            <person name="Nagai Y."/>
            <person name="Toyoda A."/>
            <person name="Suzuki Y."/>
            <person name="Arimoto A."/>
            <person name="Ishii H."/>
            <person name="Satoh N."/>
            <person name="Nishiyama T."/>
            <person name="Hasebe M."/>
            <person name="Maruyama T."/>
            <person name="Minagawa J."/>
            <person name="Obokata J."/>
            <person name="Shigenobu S."/>
        </authorList>
    </citation>
    <scope>NUCLEOTIDE SEQUENCE [LARGE SCALE GENOMIC DNA]</scope>
</reference>
<dbReference type="PANTHER" id="PTHR24345:SF0">
    <property type="entry name" value="CELL CYCLE SERINE_THREONINE-PROTEIN KINASE CDC5_MSD2"/>
    <property type="match status" value="1"/>
</dbReference>
<dbReference type="PROSITE" id="PS50011">
    <property type="entry name" value="PROTEIN_KINASE_DOM"/>
    <property type="match status" value="1"/>
</dbReference>
<dbReference type="Pfam" id="PF13384">
    <property type="entry name" value="HTH_23"/>
    <property type="match status" value="1"/>
</dbReference>
<name>A0AAV4HRX5_9GAST</name>
<keyword evidence="9" id="KW-1185">Reference proteome</keyword>
<dbReference type="Proteomes" id="UP000762676">
    <property type="component" value="Unassembled WGS sequence"/>
</dbReference>
<dbReference type="GO" id="GO:0004674">
    <property type="term" value="F:protein serine/threonine kinase activity"/>
    <property type="evidence" value="ECO:0007669"/>
    <property type="project" value="UniProtKB-KW"/>
</dbReference>
<dbReference type="PANTHER" id="PTHR24345">
    <property type="entry name" value="SERINE/THREONINE-PROTEIN KINASE PLK"/>
    <property type="match status" value="1"/>
</dbReference>